<accession>A0A0K2TYI5</accession>
<organism evidence="1">
    <name type="scientific">Lepeophtheirus salmonis</name>
    <name type="common">Salmon louse</name>
    <name type="synonym">Caligus salmonis</name>
    <dbReference type="NCBI Taxonomy" id="72036"/>
    <lineage>
        <taxon>Eukaryota</taxon>
        <taxon>Metazoa</taxon>
        <taxon>Ecdysozoa</taxon>
        <taxon>Arthropoda</taxon>
        <taxon>Crustacea</taxon>
        <taxon>Multicrustacea</taxon>
        <taxon>Hexanauplia</taxon>
        <taxon>Copepoda</taxon>
        <taxon>Siphonostomatoida</taxon>
        <taxon>Caligidae</taxon>
        <taxon>Lepeophtheirus</taxon>
    </lineage>
</organism>
<reference evidence="1" key="1">
    <citation type="submission" date="2014-05" db="EMBL/GenBank/DDBJ databases">
        <authorList>
            <person name="Chronopoulou M."/>
        </authorList>
    </citation>
    <scope>NUCLEOTIDE SEQUENCE</scope>
    <source>
        <tissue evidence="1">Whole organism</tissue>
    </source>
</reference>
<feature type="non-terminal residue" evidence="1">
    <location>
        <position position="1"/>
    </location>
</feature>
<evidence type="ECO:0000313" key="1">
    <source>
        <dbReference type="EMBL" id="CDW30421.1"/>
    </source>
</evidence>
<name>A0A0K2TYI5_LEPSM</name>
<proteinExistence type="predicted"/>
<protein>
    <submittedName>
        <fullName evidence="1">Uncharacterized protein</fullName>
    </submittedName>
</protein>
<dbReference type="AlphaFoldDB" id="A0A0K2TYI5"/>
<dbReference type="EMBL" id="HACA01013060">
    <property type="protein sequence ID" value="CDW30421.1"/>
    <property type="molecule type" value="Transcribed_RNA"/>
</dbReference>
<sequence length="106" mass="11835">IAHNLTKANSNSTNQPSGLKIQLRSWSSGPGTTICLPRRHPGTHAQEGAVFLQGEHGYLLDFVLTQSEPPRIRYLSRFGRQDEQDLEPKCRYLEGLDHGGVEQLVL</sequence>